<dbReference type="GO" id="GO:0016539">
    <property type="term" value="P:intein-mediated protein splicing"/>
    <property type="evidence" value="ECO:0007669"/>
    <property type="project" value="InterPro"/>
</dbReference>
<dbReference type="InterPro" id="IPR038593">
    <property type="entry name" value="RNA_pol_Rpb1_7_sf"/>
</dbReference>
<accession>A0A3G4ZZ60</accession>
<dbReference type="InterPro" id="IPR007075">
    <property type="entry name" value="RNA_pol_Rpb1_6"/>
</dbReference>
<sequence>MNIFLSQSIQTQIELEEIADVKRQIITPSASRTIIGLVQDGLIGAYNLTRPTMRIDWKSAMNIMSYTAIDDFKAFKKEGEYTGHEIFSMIIPPKINVNKYDGAKPILVIKNGILKEGYLKSDALGAKKKNNLIQLIWDEYGVEETKKFIDNAQRLINNFNLFNGFTVGIGDIDVTPEVETQMYNVFETKGLKIRHLITEMENNPDLMENDLFERTIFNEMDVIRGDLSKMLMNNLKPTNNFNVMIVSGSKGGPENMGQMGCCVGQQAFEGGRIPKKINKRTLPYFFQNDDSAAARGFIEQSFLRGMEFPEFVFHNMTSREGLIDTAIKSVTAETPIVILEDDKPKNVKIGEWIDAKLLKSEKDIEYELNQNMELLKLNNKVYIPTVDEYGKVTWGQITAITRHDPGKELFEIKTQGGRQVIVTESKSLLIWNEKNSKFERTYSADVKVGNYVPVTMSLVKPNINMEYIDMKEYFPKNEYLYGTDFITARKEMTDILNDRGKTPAGWWEKNNGKNFTLPYKHSHRLLRVIKRSNITNIKEGYIYPFSTSRENILIPDKFKLDKNNGLFIGLFLAEGNADVKSGYIQITNNDKIIREFVEKWFDGNSIKHTESEKINHIGGTTSDIRGYSTILAKFLDKFVGHGAKNKFIPYQALCAPEEFIIGILNGYISGDGTITKNSIQVGSASKELIDGINMLCSMLGIFGKTTKIQMKENNLRTKNILPTYMLSIRGQWAQKFKEKIPLIDKTKNDKLKQMKPSETHRNFSIQNDVVLDKIISITKVDVSKYPKVYDLTIPSTLNFGLASGLQVVDTAESGYIQRKLIKAMEDAMIKYDGTVRTATNAIVQFIYGDSGADTTKQYDHTVKIIEMGDKEIEKKYKFTSQELKNHKGYSAEENDVLYQLILQMRDTLRDSQIKTRMNYITINPTFMSPVNLLRIIENNRNSNTKGDELHPQYVLDKLEGILEYKNTKLVSMSKKESEDKNSVKYVDDQIAKTFLRIALYDSLAPKRCIIEYGLNKAKFDEIVNEIINSYNKNIIEPGEMVGLIAAQSIGEPTTQLTLNTFHHSGVSAMGSSTLGVARIKELMSLSKNLKTPQMMIYLTKENMASRDMANKIASHIQYTTIGQLRKRLDVFYDPIPNKKGGFMEQDNVYNVFYSHTQNKNSCQGDINTLPWLMRIELDREKMMNKEVTLLDIKSKFCNAWEKRFQDMKSVKKEERAILEKVMQTAVLSNTDNDKTPIVHLRFDMGEFDISTINSFMDMIVDKFKLKGINNISQIDSVNPERAISFDNPNHEMEKKEQYVIYTSGVNLYDIRYINGIDLNRTICNDVVAVYETFGIEAARATLLREFITTYERSGNMVNYHHLSMLVDMMTSNGYLTSIDRHGMNKSDTDPLSRASFEKTVDQLITAATFGEIDYMKSISSRIMAGLVIKGGTGLCDVILDTEMLEKSEYTEDIGQKYKKTYNELGQSSIIKDVIEKDNEGIFMPV</sequence>
<evidence type="ECO:0000256" key="5">
    <source>
        <dbReference type="ARBA" id="ARBA00023163"/>
    </source>
</evidence>
<dbReference type="InterPro" id="IPR007083">
    <property type="entry name" value="RNA_pol_Rpb1_4"/>
</dbReference>
<dbReference type="GO" id="GO:0000428">
    <property type="term" value="C:DNA-directed RNA polymerase complex"/>
    <property type="evidence" value="ECO:0007669"/>
    <property type="project" value="UniProtKB-KW"/>
</dbReference>
<dbReference type="InterPro" id="IPR007066">
    <property type="entry name" value="RNA_pol_Rpb1_3"/>
</dbReference>
<dbReference type="Pfam" id="PF04998">
    <property type="entry name" value="RNA_pol_Rpb1_5"/>
    <property type="match status" value="1"/>
</dbReference>
<dbReference type="InterPro" id="IPR045867">
    <property type="entry name" value="DNA-dir_RpoC_beta_prime"/>
</dbReference>
<dbReference type="PANTHER" id="PTHR19376:SF37">
    <property type="entry name" value="DNA-DIRECTED RNA POLYMERASE II SUBUNIT RPB1"/>
    <property type="match status" value="1"/>
</dbReference>
<dbReference type="InterPro" id="IPR027434">
    <property type="entry name" value="Homing_endonucl"/>
</dbReference>
<evidence type="ECO:0000256" key="1">
    <source>
        <dbReference type="ARBA" id="ARBA00012418"/>
    </source>
</evidence>
<dbReference type="SUPFAM" id="SSF55608">
    <property type="entry name" value="Homing endonucleases"/>
    <property type="match status" value="1"/>
</dbReference>
<dbReference type="InterPro" id="IPR006142">
    <property type="entry name" value="INTEIN"/>
</dbReference>
<dbReference type="GO" id="GO:0003677">
    <property type="term" value="F:DNA binding"/>
    <property type="evidence" value="ECO:0007669"/>
    <property type="project" value="InterPro"/>
</dbReference>
<evidence type="ECO:0000259" key="6">
    <source>
        <dbReference type="PROSITE" id="PS50819"/>
    </source>
</evidence>
<dbReference type="InterPro" id="IPR038120">
    <property type="entry name" value="Rpb1_funnel_sf"/>
</dbReference>
<organism evidence="7">
    <name type="scientific">Edafosvirus sp</name>
    <dbReference type="NCBI Taxonomy" id="2487765"/>
    <lineage>
        <taxon>Viruses</taxon>
        <taxon>Varidnaviria</taxon>
        <taxon>Bamfordvirae</taxon>
        <taxon>Nucleocytoviricota</taxon>
        <taxon>Megaviricetes</taxon>
        <taxon>Imitervirales</taxon>
        <taxon>Mimiviridae</taxon>
        <taxon>Klosneuvirinae</taxon>
    </lineage>
</organism>
<dbReference type="Pfam" id="PF04992">
    <property type="entry name" value="RNA_pol_Rpb1_6"/>
    <property type="match status" value="1"/>
</dbReference>
<evidence type="ECO:0000256" key="4">
    <source>
        <dbReference type="ARBA" id="ARBA00022695"/>
    </source>
</evidence>
<dbReference type="GO" id="GO:0004519">
    <property type="term" value="F:endonuclease activity"/>
    <property type="evidence" value="ECO:0007669"/>
    <property type="project" value="InterPro"/>
</dbReference>
<dbReference type="Gene3D" id="1.10.132.30">
    <property type="match status" value="1"/>
</dbReference>
<dbReference type="Pfam" id="PF04983">
    <property type="entry name" value="RNA_pol_Rpb1_3"/>
    <property type="match status" value="1"/>
</dbReference>
<dbReference type="EC" id="2.7.7.6" evidence="1"/>
<evidence type="ECO:0000313" key="7">
    <source>
        <dbReference type="EMBL" id="AYV78679.1"/>
    </source>
</evidence>
<gene>
    <name evidence="7" type="ORF">Edafosvirus24_5</name>
</gene>
<dbReference type="SUPFAM" id="SSF64484">
    <property type="entry name" value="beta and beta-prime subunits of DNA dependent RNA-polymerase"/>
    <property type="match status" value="2"/>
</dbReference>
<dbReference type="PRINTS" id="PR00379">
    <property type="entry name" value="INTEIN"/>
</dbReference>
<dbReference type="Gene3D" id="3.10.28.10">
    <property type="entry name" value="Homing endonucleases"/>
    <property type="match status" value="1"/>
</dbReference>
<reference evidence="7" key="1">
    <citation type="submission" date="2018-10" db="EMBL/GenBank/DDBJ databases">
        <title>Hidden diversity of soil giant viruses.</title>
        <authorList>
            <person name="Schulz F."/>
            <person name="Alteio L."/>
            <person name="Goudeau D."/>
            <person name="Ryan E.M."/>
            <person name="Malmstrom R.R."/>
            <person name="Blanchard J."/>
            <person name="Woyke T."/>
        </authorList>
    </citation>
    <scope>NUCLEOTIDE SEQUENCE</scope>
    <source>
        <strain evidence="7">EDV1</strain>
    </source>
</reference>
<dbReference type="Gene3D" id="3.30.1360.140">
    <property type="match status" value="1"/>
</dbReference>
<dbReference type="PANTHER" id="PTHR19376">
    <property type="entry name" value="DNA-DIRECTED RNA POLYMERASE"/>
    <property type="match status" value="1"/>
</dbReference>
<dbReference type="PROSITE" id="PS50819">
    <property type="entry name" value="INTEIN_ENDONUCLEASE"/>
    <property type="match status" value="1"/>
</dbReference>
<dbReference type="InterPro" id="IPR004042">
    <property type="entry name" value="Intein_endonuc_central"/>
</dbReference>
<dbReference type="Gene3D" id="1.10.150.390">
    <property type="match status" value="1"/>
</dbReference>
<dbReference type="Pfam" id="PF05000">
    <property type="entry name" value="RNA_pol_Rpb1_4"/>
    <property type="match status" value="1"/>
</dbReference>
<name>A0A3G4ZZ60_9VIRU</name>
<dbReference type="Pfam" id="PF14890">
    <property type="entry name" value="Intein_splicing"/>
    <property type="match status" value="1"/>
</dbReference>
<proteinExistence type="predicted"/>
<dbReference type="Gene3D" id="2.170.16.10">
    <property type="entry name" value="Hedgehog/Intein (Hint) domain"/>
    <property type="match status" value="2"/>
</dbReference>
<evidence type="ECO:0000256" key="2">
    <source>
        <dbReference type="ARBA" id="ARBA00022478"/>
    </source>
</evidence>
<dbReference type="Gene3D" id="6.20.50.80">
    <property type="match status" value="1"/>
</dbReference>
<keyword evidence="2 7" id="KW-0240">DNA-directed RNA polymerase</keyword>
<dbReference type="InterPro" id="IPR007081">
    <property type="entry name" value="RNA_pol_Rpb1_5"/>
</dbReference>
<keyword evidence="5" id="KW-0804">Transcription</keyword>
<dbReference type="InterPro" id="IPR042102">
    <property type="entry name" value="RNA_pol_Rpb1_3_sf"/>
</dbReference>
<keyword evidence="4" id="KW-0548">Nucleotidyltransferase</keyword>
<dbReference type="Pfam" id="PF04990">
    <property type="entry name" value="RNA_pol_Rpb1_7"/>
    <property type="match status" value="1"/>
</dbReference>
<dbReference type="GO" id="GO:0006351">
    <property type="term" value="P:DNA-templated transcription"/>
    <property type="evidence" value="ECO:0007669"/>
    <property type="project" value="InterPro"/>
</dbReference>
<protein>
    <recommendedName>
        <fullName evidence="1">DNA-directed RNA polymerase</fullName>
        <ecNumber evidence="1">2.7.7.6</ecNumber>
    </recommendedName>
</protein>
<dbReference type="CDD" id="cd00081">
    <property type="entry name" value="Hint"/>
    <property type="match status" value="1"/>
</dbReference>
<evidence type="ECO:0000256" key="3">
    <source>
        <dbReference type="ARBA" id="ARBA00022679"/>
    </source>
</evidence>
<dbReference type="GO" id="GO:0003899">
    <property type="term" value="F:DNA-directed RNA polymerase activity"/>
    <property type="evidence" value="ECO:0007669"/>
    <property type="project" value="UniProtKB-EC"/>
</dbReference>
<dbReference type="Gene3D" id="1.10.274.100">
    <property type="entry name" value="RNA polymerase Rpb1, domain 3"/>
    <property type="match status" value="1"/>
</dbReference>
<dbReference type="Gene3D" id="6.10.250.2940">
    <property type="match status" value="1"/>
</dbReference>
<feature type="domain" description="DOD-type homing endonuclease" evidence="6">
    <location>
        <begin position="567"/>
        <end position="701"/>
    </location>
</feature>
<dbReference type="InterPro" id="IPR007073">
    <property type="entry name" value="RNA_pol_Rpb1_7"/>
</dbReference>
<dbReference type="EMBL" id="MK072089">
    <property type="protein sequence ID" value="AYV78679.1"/>
    <property type="molecule type" value="Genomic_DNA"/>
</dbReference>
<dbReference type="InterPro" id="IPR004860">
    <property type="entry name" value="LAGLIDADG_dom"/>
</dbReference>
<dbReference type="Pfam" id="PF14528">
    <property type="entry name" value="LAGLIDADG_3"/>
    <property type="match status" value="1"/>
</dbReference>
<keyword evidence="3" id="KW-0808">Transferase</keyword>